<accession>A0A1H7PRN4</accession>
<name>A0A1H7PRN4_HALLR</name>
<protein>
    <recommendedName>
        <fullName evidence="2">DUF7260 domain-containing protein</fullName>
    </recommendedName>
</protein>
<gene>
    <name evidence="3" type="ORF">SAMN04488691_104172</name>
</gene>
<dbReference type="RefSeq" id="WP_074793807.1">
    <property type="nucleotide sequence ID" value="NZ_FOAD01000004.1"/>
</dbReference>
<evidence type="ECO:0000313" key="3">
    <source>
        <dbReference type="EMBL" id="SEL38246.1"/>
    </source>
</evidence>
<sequence>MNVERHTRQALDRVHSEQERILEKQAAYDEFERRIRGLSPGTPNQRAAVSQTTGASGLAGCTVSQASTNRSRGDQCQQVREAFAQTVRPCSLDDVRTRESLLKTIQEELGEDLAIALAPKSASRFTPETKRAVLEATTERRGELTVMKRALGREERSLERTADAVTDTIDWLRRVDETPLSALGFDELQARHGELSERRTRCDTLARERQSTLAETSNSGVSVAIQQRALTEYLYAEATAEYPALATIGSLDSVLAACQRTVRDHLVRRV</sequence>
<dbReference type="AlphaFoldDB" id="A0A1H7PRN4"/>
<dbReference type="EMBL" id="FOAD01000004">
    <property type="protein sequence ID" value="SEL38246.1"/>
    <property type="molecule type" value="Genomic_DNA"/>
</dbReference>
<dbReference type="Proteomes" id="UP000183894">
    <property type="component" value="Unassembled WGS sequence"/>
</dbReference>
<dbReference type="Pfam" id="PF23921">
    <property type="entry name" value="DUF7260"/>
    <property type="match status" value="1"/>
</dbReference>
<evidence type="ECO:0000256" key="1">
    <source>
        <dbReference type="SAM" id="MobiDB-lite"/>
    </source>
</evidence>
<proteinExistence type="predicted"/>
<feature type="compositionally biased region" description="Polar residues" evidence="1">
    <location>
        <begin position="41"/>
        <end position="55"/>
    </location>
</feature>
<evidence type="ECO:0000313" key="4">
    <source>
        <dbReference type="Proteomes" id="UP000183894"/>
    </source>
</evidence>
<feature type="domain" description="DUF7260" evidence="2">
    <location>
        <begin position="6"/>
        <end position="259"/>
    </location>
</feature>
<organism evidence="3 4">
    <name type="scientific">Haloferax larsenii</name>
    <dbReference type="NCBI Taxonomy" id="302484"/>
    <lineage>
        <taxon>Archaea</taxon>
        <taxon>Methanobacteriati</taxon>
        <taxon>Methanobacteriota</taxon>
        <taxon>Stenosarchaea group</taxon>
        <taxon>Halobacteria</taxon>
        <taxon>Halobacteriales</taxon>
        <taxon>Haloferacaceae</taxon>
        <taxon>Haloferax</taxon>
    </lineage>
</organism>
<reference evidence="3 4" key="1">
    <citation type="submission" date="2016-10" db="EMBL/GenBank/DDBJ databases">
        <authorList>
            <person name="de Groot N.N."/>
        </authorList>
    </citation>
    <scope>NUCLEOTIDE SEQUENCE [LARGE SCALE GENOMIC DNA]</scope>
    <source>
        <strain evidence="3 4">CDM_5</strain>
    </source>
</reference>
<evidence type="ECO:0000259" key="2">
    <source>
        <dbReference type="Pfam" id="PF23921"/>
    </source>
</evidence>
<dbReference type="OrthoDB" id="213880at2157"/>
<dbReference type="InterPro" id="IPR055684">
    <property type="entry name" value="DUF7260"/>
</dbReference>
<feature type="region of interest" description="Disordered" evidence="1">
    <location>
        <begin position="36"/>
        <end position="59"/>
    </location>
</feature>